<dbReference type="Proteomes" id="UP000324758">
    <property type="component" value="Unassembled WGS sequence"/>
</dbReference>
<gene>
    <name evidence="1" type="ORF">FXB40_43180</name>
</gene>
<dbReference type="OrthoDB" id="9780310at2"/>
<accession>A0A5D3K048</accession>
<evidence type="ECO:0000313" key="2">
    <source>
        <dbReference type="Proteomes" id="UP000324758"/>
    </source>
</evidence>
<name>A0A5D3K048_9BRAD</name>
<dbReference type="AlphaFoldDB" id="A0A5D3K048"/>
<dbReference type="SUPFAM" id="SSF117396">
    <property type="entry name" value="TM1631-like"/>
    <property type="match status" value="1"/>
</dbReference>
<dbReference type="PANTHER" id="PTHR30348:SF14">
    <property type="entry name" value="BLR8050 PROTEIN"/>
    <property type="match status" value="1"/>
</dbReference>
<comment type="caution">
    <text evidence="1">The sequence shown here is derived from an EMBL/GenBank/DDBJ whole genome shotgun (WGS) entry which is preliminary data.</text>
</comment>
<dbReference type="Gene3D" id="3.20.20.410">
    <property type="entry name" value="Protein of unknown function UPF0759"/>
    <property type="match status" value="1"/>
</dbReference>
<dbReference type="Pfam" id="PF01904">
    <property type="entry name" value="DUF72"/>
    <property type="match status" value="1"/>
</dbReference>
<protein>
    <submittedName>
        <fullName evidence="1">DUF72 domain-containing protein</fullName>
    </submittedName>
</protein>
<reference evidence="1 2" key="1">
    <citation type="submission" date="2019-08" db="EMBL/GenBank/DDBJ databases">
        <title>Bradyrhizobium hipponensis sp. nov., a rhizobium isolated from a Lupinus angustifolius root nodule in Tunisia.</title>
        <authorList>
            <person name="Off K."/>
            <person name="Rejili M."/>
            <person name="Mars M."/>
            <person name="Brachmann A."/>
            <person name="Marin M."/>
        </authorList>
    </citation>
    <scope>NUCLEOTIDE SEQUENCE [LARGE SCALE GENOMIC DNA]</scope>
    <source>
        <strain evidence="1 2">CTAW71</strain>
    </source>
</reference>
<keyword evidence="2" id="KW-1185">Reference proteome</keyword>
<dbReference type="RefSeq" id="WP_148778308.1">
    <property type="nucleotide sequence ID" value="NZ_VSSS01000084.1"/>
</dbReference>
<dbReference type="EMBL" id="VSSS01000084">
    <property type="protein sequence ID" value="TYL85661.1"/>
    <property type="molecule type" value="Genomic_DNA"/>
</dbReference>
<organism evidence="1 2">
    <name type="scientific">Bradyrhizobium rifense</name>
    <dbReference type="NCBI Taxonomy" id="515499"/>
    <lineage>
        <taxon>Bacteria</taxon>
        <taxon>Pseudomonadati</taxon>
        <taxon>Pseudomonadota</taxon>
        <taxon>Alphaproteobacteria</taxon>
        <taxon>Hyphomicrobiales</taxon>
        <taxon>Nitrobacteraceae</taxon>
        <taxon>Bradyrhizobium</taxon>
    </lineage>
</organism>
<sequence length="64" mass="7308">MECAVSLPRADRRLTSYASILNAVEINSSFYRPHSTTYERWASATPNDFPFSVKVPRSKQAEWA</sequence>
<proteinExistence type="predicted"/>
<dbReference type="InterPro" id="IPR036520">
    <property type="entry name" value="UPF0759_sf"/>
</dbReference>
<evidence type="ECO:0000313" key="1">
    <source>
        <dbReference type="EMBL" id="TYL85661.1"/>
    </source>
</evidence>
<dbReference type="PANTHER" id="PTHR30348">
    <property type="entry name" value="UNCHARACTERIZED PROTEIN YECE"/>
    <property type="match status" value="1"/>
</dbReference>
<dbReference type="InterPro" id="IPR002763">
    <property type="entry name" value="DUF72"/>
</dbReference>